<dbReference type="Gene3D" id="3.40.50.11060">
    <property type="entry name" value="GTPase HflX, N-terminal domain"/>
    <property type="match status" value="1"/>
</dbReference>
<evidence type="ECO:0000259" key="5">
    <source>
        <dbReference type="Pfam" id="PF16360"/>
    </source>
</evidence>
<evidence type="ECO:0000259" key="4">
    <source>
        <dbReference type="Pfam" id="PF13167"/>
    </source>
</evidence>
<proteinExistence type="predicted"/>
<keyword evidence="1" id="KW-0342">GTP-binding</keyword>
<evidence type="ECO:0000256" key="1">
    <source>
        <dbReference type="PIRSR" id="PIRSR006809-1"/>
    </source>
</evidence>
<dbReference type="GO" id="GO:0046872">
    <property type="term" value="F:metal ion binding"/>
    <property type="evidence" value="ECO:0007669"/>
    <property type="project" value="UniProtKB-KW"/>
</dbReference>
<dbReference type="PIRSF" id="PIRSF006809">
    <property type="entry name" value="GTP-binding_hflX_prd"/>
    <property type="match status" value="1"/>
</dbReference>
<dbReference type="GO" id="GO:0005525">
    <property type="term" value="F:GTP binding"/>
    <property type="evidence" value="ECO:0007669"/>
    <property type="project" value="UniProtKB-KW"/>
</dbReference>
<gene>
    <name evidence="6" type="primary">hflX</name>
    <name evidence="6" type="ORF">C0601_01925</name>
</gene>
<evidence type="ECO:0000256" key="2">
    <source>
        <dbReference type="PIRSR" id="PIRSR006809-2"/>
    </source>
</evidence>
<protein>
    <submittedName>
        <fullName evidence="6">GTPase HflX</fullName>
    </submittedName>
</protein>
<reference evidence="6 7" key="1">
    <citation type="submission" date="2017-11" db="EMBL/GenBank/DDBJ databases">
        <title>Genome-resolved metagenomics identifies genetic mobility, metabolic interactions, and unexpected diversity in perchlorate-reducing communities.</title>
        <authorList>
            <person name="Barnum T.P."/>
            <person name="Figueroa I.A."/>
            <person name="Carlstrom C.I."/>
            <person name="Lucas L.N."/>
            <person name="Engelbrektson A.L."/>
            <person name="Coates J.D."/>
        </authorList>
    </citation>
    <scope>NUCLEOTIDE SEQUENCE [LARGE SCALE GENOMIC DNA]</scope>
    <source>
        <strain evidence="6">BM706</strain>
    </source>
</reference>
<evidence type="ECO:0000313" key="7">
    <source>
        <dbReference type="Proteomes" id="UP000234857"/>
    </source>
</evidence>
<feature type="domain" description="G" evidence="3">
    <location>
        <begin position="198"/>
        <end position="317"/>
    </location>
</feature>
<dbReference type="Pfam" id="PF01926">
    <property type="entry name" value="MMR_HSR1"/>
    <property type="match status" value="1"/>
</dbReference>
<dbReference type="InterPro" id="IPR042108">
    <property type="entry name" value="GTPase_HflX_N_sf"/>
</dbReference>
<dbReference type="InterPro" id="IPR025121">
    <property type="entry name" value="GTPase_HflX_N"/>
</dbReference>
<dbReference type="Proteomes" id="UP000234857">
    <property type="component" value="Unassembled WGS sequence"/>
</dbReference>
<dbReference type="PANTHER" id="PTHR10229:SF0">
    <property type="entry name" value="GTP-BINDING PROTEIN 6-RELATED"/>
    <property type="match status" value="1"/>
</dbReference>
<keyword evidence="1" id="KW-0547">Nucleotide-binding</keyword>
<dbReference type="EMBL" id="PKTG01000032">
    <property type="protein sequence ID" value="PLX19407.1"/>
    <property type="molecule type" value="Genomic_DNA"/>
</dbReference>
<feature type="domain" description="GTP-binding protein middle" evidence="5">
    <location>
        <begin position="113"/>
        <end position="190"/>
    </location>
</feature>
<keyword evidence="2" id="KW-0479">Metal-binding</keyword>
<evidence type="ECO:0000259" key="3">
    <source>
        <dbReference type="Pfam" id="PF01926"/>
    </source>
</evidence>
<comment type="caution">
    <text evidence="6">The sequence shown here is derived from an EMBL/GenBank/DDBJ whole genome shotgun (WGS) entry which is preliminary data.</text>
</comment>
<dbReference type="InterPro" id="IPR027417">
    <property type="entry name" value="P-loop_NTPase"/>
</dbReference>
<dbReference type="Pfam" id="PF16360">
    <property type="entry name" value="GTP-bdg_M"/>
    <property type="match status" value="1"/>
</dbReference>
<dbReference type="PANTHER" id="PTHR10229">
    <property type="entry name" value="GTP-BINDING PROTEIN HFLX"/>
    <property type="match status" value="1"/>
</dbReference>
<accession>A0A2N5ZL29</accession>
<feature type="binding site" evidence="1">
    <location>
        <begin position="316"/>
        <end position="319"/>
    </location>
    <ligand>
        <name>GTP</name>
        <dbReference type="ChEBI" id="CHEBI:37565"/>
    </ligand>
</feature>
<feature type="binding site" evidence="1">
    <location>
        <begin position="250"/>
        <end position="253"/>
    </location>
    <ligand>
        <name>GTP</name>
        <dbReference type="ChEBI" id="CHEBI:37565"/>
    </ligand>
</feature>
<feature type="binding site" evidence="1">
    <location>
        <begin position="330"/>
        <end position="332"/>
    </location>
    <ligand>
        <name>GTP</name>
        <dbReference type="ChEBI" id="CHEBI:37565"/>
    </ligand>
</feature>
<dbReference type="Gene3D" id="6.10.250.2860">
    <property type="match status" value="1"/>
</dbReference>
<dbReference type="InterPro" id="IPR032305">
    <property type="entry name" value="GTP-bd_M"/>
</dbReference>
<feature type="binding site" evidence="2">
    <location>
        <position position="230"/>
    </location>
    <ligand>
        <name>Mg(2+)</name>
        <dbReference type="ChEBI" id="CHEBI:18420"/>
    </ligand>
</feature>
<feature type="binding site" evidence="1">
    <location>
        <begin position="202"/>
        <end position="209"/>
    </location>
    <ligand>
        <name>GTP</name>
        <dbReference type="ChEBI" id="CHEBI:37565"/>
    </ligand>
</feature>
<organism evidence="6 7">
    <name type="scientific">Muiribacterium halophilum</name>
    <dbReference type="NCBI Taxonomy" id="2053465"/>
    <lineage>
        <taxon>Bacteria</taxon>
        <taxon>Candidatus Muiribacteriota</taxon>
        <taxon>Candidatus Muiribacteriia</taxon>
        <taxon>Candidatus Muiribacteriales</taxon>
        <taxon>Candidatus Muiribacteriaceae</taxon>
        <taxon>Candidatus Muiribacterium</taxon>
    </lineage>
</organism>
<feature type="domain" description="GTPase HflX N-terminal" evidence="4">
    <location>
        <begin position="23"/>
        <end position="109"/>
    </location>
</feature>
<feature type="binding site" evidence="2">
    <location>
        <position position="209"/>
    </location>
    <ligand>
        <name>Mg(2+)</name>
        <dbReference type="ChEBI" id="CHEBI:18420"/>
    </ligand>
</feature>
<dbReference type="AlphaFoldDB" id="A0A2N5ZL29"/>
<evidence type="ECO:0000313" key="6">
    <source>
        <dbReference type="EMBL" id="PLX19407.1"/>
    </source>
</evidence>
<dbReference type="InterPro" id="IPR016496">
    <property type="entry name" value="GTPase_HflX"/>
</dbReference>
<dbReference type="GO" id="GO:0005737">
    <property type="term" value="C:cytoplasm"/>
    <property type="evidence" value="ECO:0007669"/>
    <property type="project" value="TreeGrafter"/>
</dbReference>
<dbReference type="SUPFAM" id="SSF52540">
    <property type="entry name" value="P-loop containing nucleoside triphosphate hydrolases"/>
    <property type="match status" value="1"/>
</dbReference>
<keyword evidence="2" id="KW-0460">Magnesium</keyword>
<dbReference type="Pfam" id="PF13167">
    <property type="entry name" value="GTP-bdg_N"/>
    <property type="match status" value="1"/>
</dbReference>
<dbReference type="Gene3D" id="3.40.50.300">
    <property type="entry name" value="P-loop containing nucleotide triphosphate hydrolases"/>
    <property type="match status" value="1"/>
</dbReference>
<dbReference type="GO" id="GO:0043022">
    <property type="term" value="F:ribosome binding"/>
    <property type="evidence" value="ECO:0007669"/>
    <property type="project" value="TreeGrafter"/>
</dbReference>
<dbReference type="NCBIfam" id="TIGR03156">
    <property type="entry name" value="GTP_HflX"/>
    <property type="match status" value="1"/>
</dbReference>
<dbReference type="InterPro" id="IPR006073">
    <property type="entry name" value="GTP-bd"/>
</dbReference>
<sequence length="359" mass="41454">MGKNTAYLLAYREIKQSKEEFNEYLDEMKELAKSVDIKITEVFVQTGMRNDPKTYFHSGKIKEISAYASEEKPEYIIAAEELSPLQYKNLIEEFPFEVVDRSELIFFIFKANAKTNLGKYKVELAQLQYEITRMTGKGVSMSRLGAGIGTRGLGEQKKELDKRYINTRIKSLKEKIEKDKKSIKQRRKNRINSNLPIVTLVGYTNVGKTSLLNAMLKQEKGYVKNKYFATLEPKCKKLFIDQDKFALVNDSVGFISKLPEKLFEAFLSTIEEISFSDLLIIVLSPHEKEAKRQLEIIDDTLEKLESNDKKKIIIQNKCDLIENCDYPFVSAKTHKNLDTLKIKIKEALWKEADAENKNQ</sequence>
<name>A0A2N5ZL29_MUIH1</name>
<comment type="cofactor">
    <cofactor evidence="2">
        <name>Mg(2+)</name>
        <dbReference type="ChEBI" id="CHEBI:18420"/>
    </cofactor>
</comment>